<feature type="domain" description="Glycoside hydrolase family 65 central catalytic" evidence="11">
    <location>
        <begin position="441"/>
        <end position="668"/>
    </location>
</feature>
<keyword evidence="9" id="KW-0325">Glycoprotein</keyword>
<dbReference type="SUPFAM" id="SSF48208">
    <property type="entry name" value="Six-hairpin glycosidases"/>
    <property type="match status" value="1"/>
</dbReference>
<dbReference type="GO" id="GO:0005993">
    <property type="term" value="P:trehalose catabolic process"/>
    <property type="evidence" value="ECO:0007669"/>
    <property type="project" value="TreeGrafter"/>
</dbReference>
<evidence type="ECO:0000256" key="2">
    <source>
        <dbReference type="ARBA" id="ARBA00004418"/>
    </source>
</evidence>
<evidence type="ECO:0000256" key="7">
    <source>
        <dbReference type="ARBA" id="ARBA00022801"/>
    </source>
</evidence>
<feature type="chain" id="PRO_5043596315" description="alpha,alpha-trehalase" evidence="10">
    <location>
        <begin position="21"/>
        <end position="1163"/>
    </location>
</feature>
<accession>A0AAV5RV94</accession>
<dbReference type="GO" id="GO:0009277">
    <property type="term" value="C:fungal-type cell wall"/>
    <property type="evidence" value="ECO:0007669"/>
    <property type="project" value="TreeGrafter"/>
</dbReference>
<name>A0AAV5RV94_MAUHU</name>
<evidence type="ECO:0000256" key="8">
    <source>
        <dbReference type="ARBA" id="ARBA00022968"/>
    </source>
</evidence>
<dbReference type="InterPro" id="IPR008928">
    <property type="entry name" value="6-hairpin_glycosidase_sf"/>
</dbReference>
<evidence type="ECO:0000256" key="10">
    <source>
        <dbReference type="SAM" id="SignalP"/>
    </source>
</evidence>
<comment type="subcellular location">
    <subcellularLocation>
        <location evidence="3">Membrane</location>
        <topology evidence="3">Single-pass type II membrane protein</topology>
    </subcellularLocation>
    <subcellularLocation>
        <location evidence="2">Periplasm</location>
    </subcellularLocation>
</comment>
<comment type="catalytic activity">
    <reaction evidence="1">
        <text>alpha,alpha-trehalose + H2O = alpha-D-glucose + beta-D-glucose</text>
        <dbReference type="Rhea" id="RHEA:32675"/>
        <dbReference type="ChEBI" id="CHEBI:15377"/>
        <dbReference type="ChEBI" id="CHEBI:15903"/>
        <dbReference type="ChEBI" id="CHEBI:16551"/>
        <dbReference type="ChEBI" id="CHEBI:17925"/>
        <dbReference type="EC" id="3.2.1.28"/>
    </reaction>
</comment>
<evidence type="ECO:0000256" key="4">
    <source>
        <dbReference type="ARBA" id="ARBA00006768"/>
    </source>
</evidence>
<dbReference type="InterPro" id="IPR005196">
    <property type="entry name" value="Glyco_hydro_65_N"/>
</dbReference>
<dbReference type="GO" id="GO:0016020">
    <property type="term" value="C:membrane"/>
    <property type="evidence" value="ECO:0007669"/>
    <property type="project" value="UniProtKB-SubCell"/>
</dbReference>
<evidence type="ECO:0000256" key="5">
    <source>
        <dbReference type="ARBA" id="ARBA00012757"/>
    </source>
</evidence>
<dbReference type="Gene3D" id="2.70.98.40">
    <property type="entry name" value="Glycoside hydrolase, family 65, N-terminal domain"/>
    <property type="match status" value="1"/>
</dbReference>
<dbReference type="EMBL" id="BTGD01000005">
    <property type="protein sequence ID" value="GMM55479.1"/>
    <property type="molecule type" value="Genomic_DNA"/>
</dbReference>
<gene>
    <name evidence="13" type="ORF">DAKH74_020950</name>
</gene>
<keyword evidence="10" id="KW-0732">Signal</keyword>
<comment type="similarity">
    <text evidence="4">Belongs to the glycosyl hydrolase 65 family.</text>
</comment>
<keyword evidence="8" id="KW-0735">Signal-anchor</keyword>
<dbReference type="InterPro" id="IPR005195">
    <property type="entry name" value="Glyco_hydro_65_M"/>
</dbReference>
<evidence type="ECO:0000256" key="6">
    <source>
        <dbReference type="ARBA" id="ARBA00022764"/>
    </source>
</evidence>
<evidence type="ECO:0000256" key="1">
    <source>
        <dbReference type="ARBA" id="ARBA00001576"/>
    </source>
</evidence>
<evidence type="ECO:0000313" key="14">
    <source>
        <dbReference type="Proteomes" id="UP001377567"/>
    </source>
</evidence>
<dbReference type="GO" id="GO:0004555">
    <property type="term" value="F:alpha,alpha-trehalase activity"/>
    <property type="evidence" value="ECO:0007669"/>
    <property type="project" value="UniProtKB-EC"/>
</dbReference>
<dbReference type="Pfam" id="PF03632">
    <property type="entry name" value="Glyco_hydro_65m"/>
    <property type="match status" value="1"/>
</dbReference>
<dbReference type="AlphaFoldDB" id="A0AAV5RV94"/>
<dbReference type="EC" id="3.2.1.28" evidence="5"/>
<evidence type="ECO:0000256" key="9">
    <source>
        <dbReference type="ARBA" id="ARBA00023180"/>
    </source>
</evidence>
<protein>
    <recommendedName>
        <fullName evidence="5">alpha,alpha-trehalase</fullName>
        <ecNumber evidence="5">3.2.1.28</ecNumber>
    </recommendedName>
</protein>
<dbReference type="FunFam" id="1.50.10.10:FF:000032">
    <property type="entry name" value="Vacuolar acid trehalase"/>
    <property type="match status" value="1"/>
</dbReference>
<dbReference type="GO" id="GO:0042597">
    <property type="term" value="C:periplasmic space"/>
    <property type="evidence" value="ECO:0007669"/>
    <property type="project" value="UniProtKB-SubCell"/>
</dbReference>
<keyword evidence="8" id="KW-0812">Transmembrane</keyword>
<dbReference type="InterPro" id="IPR012341">
    <property type="entry name" value="6hp_glycosidase-like_sf"/>
</dbReference>
<dbReference type="GO" id="GO:0015976">
    <property type="term" value="P:carbon utilization"/>
    <property type="evidence" value="ECO:0007669"/>
    <property type="project" value="UniProtKB-ARBA"/>
</dbReference>
<keyword evidence="14" id="KW-1185">Reference proteome</keyword>
<evidence type="ECO:0000259" key="11">
    <source>
        <dbReference type="Pfam" id="PF03632"/>
    </source>
</evidence>
<keyword evidence="6" id="KW-0574">Periplasm</keyword>
<evidence type="ECO:0000259" key="12">
    <source>
        <dbReference type="Pfam" id="PF03636"/>
    </source>
</evidence>
<dbReference type="Gene3D" id="1.50.10.10">
    <property type="match status" value="1"/>
</dbReference>
<feature type="domain" description="Glycoside hydrolase family 65 N-terminal" evidence="12">
    <location>
        <begin position="99"/>
        <end position="379"/>
    </location>
</feature>
<dbReference type="InterPro" id="IPR037018">
    <property type="entry name" value="GH65_N"/>
</dbReference>
<dbReference type="Proteomes" id="UP001377567">
    <property type="component" value="Unassembled WGS sequence"/>
</dbReference>
<feature type="signal peptide" evidence="10">
    <location>
        <begin position="1"/>
        <end position="20"/>
    </location>
</feature>
<evidence type="ECO:0000313" key="13">
    <source>
        <dbReference type="EMBL" id="GMM55479.1"/>
    </source>
</evidence>
<dbReference type="Pfam" id="PF03636">
    <property type="entry name" value="Glyco_hydro_65N"/>
    <property type="match status" value="1"/>
</dbReference>
<organism evidence="13 14">
    <name type="scientific">Maudiozyma humilis</name>
    <name type="common">Sour dough yeast</name>
    <name type="synonym">Kazachstania humilis</name>
    <dbReference type="NCBI Taxonomy" id="51915"/>
    <lineage>
        <taxon>Eukaryota</taxon>
        <taxon>Fungi</taxon>
        <taxon>Dikarya</taxon>
        <taxon>Ascomycota</taxon>
        <taxon>Saccharomycotina</taxon>
        <taxon>Saccharomycetes</taxon>
        <taxon>Saccharomycetales</taxon>
        <taxon>Saccharomycetaceae</taxon>
        <taxon>Maudiozyma</taxon>
    </lineage>
</organism>
<sequence length="1163" mass="128574">MVSLVSLAVVLATTPGLIEAYPRVAYQKASMNSTNSTSATNSTAGMSRVGVLQKAGTHELNYNNDARLASKQFYELLSDANNTYYDEKNGVLGTTFFSENIYSRQPFVANGYIGSRITNVGLGYALDTSTIAGNRSAVALENNWPEFNRRFAGSFVTDFYALEPHLTKTNFPELDDKGYPSIIASLPEWTDLQFYVTNSSNWFNALNVTADQVTNYSQNMSMDNGIVTTSMDWLDGMFHVRSQVIAHREVNPVGIVTLDIELNVDNLPSNFTDVTLEFYDIFNHSTSVRTFLQNSGYDSENNGIFMVVQPDNVPYNNAALFSTADIELMANDGSIIGNNSFAPAPVNMTDGYTAQSATLTLSRTNTMVHIKKFVGVMTTTYSMTNTTNLDIAASYANECKNGNFTETILSHNQAWEDLYNGAKIEIPSDSLLELTAKSSMYQLLANSRPNNVSVERGLQMTVGGLSSDSYGGFVFWDADMWVAPAMLPFAPKIAKNINGYRNATHHQAQLNAKEYGYKGAIYPWTSTGFANCTSTGPCVDYEYHINVDIAFSTLTIFLSGATSDLNEEYLRYTTWPLVKDAADFFTSYVKKNQTTGLYETHNLTDPDEWANHVDNGAYTNTGIQTLLKWATDIGNHLKEPVDSKWKTISEHMTIPRAESNITLEYTGMNSTAEIKQADVALMVYPLDAAEDPLSAAYAIKDLYYYSGKQASRGPAMTYPVFVAGAQSLFNHGSAAESYLYKTAIPYLRMPFAQFSEQSDDNYTTNGEIAEAFPFLTGNGGYLQAIIFGLTGIRYAYDVDNSTKQMDRYLKFDPTELRALPEGLAIRSFQYMESTLDFIINDTNGTVVHKSGNNTITIKVPNRDRFDDLDVQLYSPSNNTLKRRSESPIRVAEDGSGIYYTLAPGQELVVPVYKTQLSVPGNLAEARQIANLTNGVAGDVGLSAIDGNNYTHWQPEDKNVAKLLIDLGSEHQINKGFIDWGSRPAKNISISVLPYSEILDQLFSNVTYILENSNGTYDDAIQSALTYLEDIASSRNSTNGTCSSDISSILNWKLGEYNSIISALPNLPALHEQFITIVDDQKVEPSLPYYEEADKEDLVVLLPGNVTEFSIDYSKINFNNSLSCLSNAGVDDWKLARYVIVSVEGTYDTDANPYGATINEIVLQ</sequence>
<evidence type="ECO:0000256" key="3">
    <source>
        <dbReference type="ARBA" id="ARBA00004606"/>
    </source>
</evidence>
<keyword evidence="7" id="KW-0378">Hydrolase</keyword>
<dbReference type="PANTHER" id="PTHR11051:SF8">
    <property type="entry name" value="PROTEIN-GLUCOSYLGALACTOSYLHYDROXYLYSINE GLUCOSIDASE"/>
    <property type="match status" value="1"/>
</dbReference>
<reference evidence="13 14" key="1">
    <citation type="journal article" date="2023" name="Elife">
        <title>Identification of key yeast species and microbe-microbe interactions impacting larval growth of Drosophila in the wild.</title>
        <authorList>
            <person name="Mure A."/>
            <person name="Sugiura Y."/>
            <person name="Maeda R."/>
            <person name="Honda K."/>
            <person name="Sakurai N."/>
            <person name="Takahashi Y."/>
            <person name="Watada M."/>
            <person name="Katoh T."/>
            <person name="Gotoh A."/>
            <person name="Gotoh Y."/>
            <person name="Taniguchi I."/>
            <person name="Nakamura K."/>
            <person name="Hayashi T."/>
            <person name="Katayama T."/>
            <person name="Uemura T."/>
            <person name="Hattori Y."/>
        </authorList>
    </citation>
    <scope>NUCLEOTIDE SEQUENCE [LARGE SCALE GENOMIC DNA]</scope>
    <source>
        <strain evidence="13 14">KH-74</strain>
    </source>
</reference>
<proteinExistence type="inferred from homology"/>
<dbReference type="PANTHER" id="PTHR11051">
    <property type="entry name" value="GLYCOSYL HYDROLASE-RELATED"/>
    <property type="match status" value="1"/>
</dbReference>
<comment type="caution">
    <text evidence="13">The sequence shown here is derived from an EMBL/GenBank/DDBJ whole genome shotgun (WGS) entry which is preliminary data.</text>
</comment>